<dbReference type="Proteomes" id="UP000291097">
    <property type="component" value="Unassembled WGS sequence"/>
</dbReference>
<reference evidence="2 3" key="1">
    <citation type="submission" date="2019-02" db="EMBL/GenBank/DDBJ databases">
        <title>Genomic Encyclopedia of Archaeal and Bacterial Type Strains, Phase II (KMG-II): from individual species to whole genera.</title>
        <authorList>
            <person name="Goeker M."/>
        </authorList>
    </citation>
    <scope>NUCLEOTIDE SEQUENCE [LARGE SCALE GENOMIC DNA]</scope>
    <source>
        <strain evidence="2 3">DSM 18328</strain>
    </source>
</reference>
<feature type="region of interest" description="Disordered" evidence="1">
    <location>
        <begin position="70"/>
        <end position="100"/>
    </location>
</feature>
<dbReference type="AlphaFoldDB" id="A0A482YEL9"/>
<evidence type="ECO:0000256" key="1">
    <source>
        <dbReference type="SAM" id="MobiDB-lite"/>
    </source>
</evidence>
<organism evidence="2 3">
    <name type="scientific">Natrinema hispanicum</name>
    <dbReference type="NCBI Taxonomy" id="392421"/>
    <lineage>
        <taxon>Archaea</taxon>
        <taxon>Methanobacteriati</taxon>
        <taxon>Methanobacteriota</taxon>
        <taxon>Stenosarchaea group</taxon>
        <taxon>Halobacteria</taxon>
        <taxon>Halobacteriales</taxon>
        <taxon>Natrialbaceae</taxon>
        <taxon>Natrinema</taxon>
    </lineage>
</organism>
<protein>
    <submittedName>
        <fullName evidence="2">Uncharacterized protein</fullName>
    </submittedName>
</protein>
<comment type="caution">
    <text evidence="2">The sequence shown here is derived from an EMBL/GenBank/DDBJ whole genome shotgun (WGS) entry which is preliminary data.</text>
</comment>
<evidence type="ECO:0000313" key="2">
    <source>
        <dbReference type="EMBL" id="RZV11309.1"/>
    </source>
</evidence>
<proteinExistence type="predicted"/>
<accession>A0A482YEL9</accession>
<dbReference type="EMBL" id="SHMP01000003">
    <property type="protein sequence ID" value="RZV11309.1"/>
    <property type="molecule type" value="Genomic_DNA"/>
</dbReference>
<sequence length="100" mass="10658">MMNPVAGQNSSTCGRRSTGVSEIAIQTSNTTRDKPLPDDCRAVTTVTVATAIAELSVSVTVDGPTVRTVEQVDTDASAPSSRIRSKQTDECRQSRYRTPA</sequence>
<evidence type="ECO:0000313" key="3">
    <source>
        <dbReference type="Proteomes" id="UP000291097"/>
    </source>
</evidence>
<name>A0A482YEL9_9EURY</name>
<gene>
    <name evidence="2" type="ORF">BDK88_0183</name>
</gene>